<evidence type="ECO:0000313" key="3">
    <source>
        <dbReference type="Proteomes" id="UP000643610"/>
    </source>
</evidence>
<accession>A0ABR6XNF8</accession>
<comment type="caution">
    <text evidence="2">The sequence shown here is derived from an EMBL/GenBank/DDBJ whole genome shotgun (WGS) entry which is preliminary data.</text>
</comment>
<keyword evidence="1" id="KW-0472">Membrane</keyword>
<keyword evidence="1" id="KW-0812">Transmembrane</keyword>
<name>A0ABR6XNF8_9BURK</name>
<dbReference type="Proteomes" id="UP000643610">
    <property type="component" value="Unassembled WGS sequence"/>
</dbReference>
<dbReference type="EMBL" id="JACOFU010000002">
    <property type="protein sequence ID" value="MBC3830918.1"/>
    <property type="molecule type" value="Genomic_DNA"/>
</dbReference>
<dbReference type="RefSeq" id="WP_186889959.1">
    <property type="nucleotide sequence ID" value="NZ_JACOFU010000002.1"/>
</dbReference>
<organism evidence="2 3">
    <name type="scientific">Undibacterium amnicola</name>
    <dbReference type="NCBI Taxonomy" id="1834038"/>
    <lineage>
        <taxon>Bacteria</taxon>
        <taxon>Pseudomonadati</taxon>
        <taxon>Pseudomonadota</taxon>
        <taxon>Betaproteobacteria</taxon>
        <taxon>Burkholderiales</taxon>
        <taxon>Oxalobacteraceae</taxon>
        <taxon>Undibacterium</taxon>
    </lineage>
</organism>
<dbReference type="PROSITE" id="PS00409">
    <property type="entry name" value="PROKAR_NTER_METHYL"/>
    <property type="match status" value="1"/>
</dbReference>
<sequence length="189" mass="20424">MYTSLRIFHLRSSGSRQAGVTLVELILFILIVSVAVIGVTRIMNLTSVASTDPLREKQALALAESLLEEVQLQAFTYCDPDDANAMTANSPAGCASGAQGLTPTAGETRYGSPRFDNVGDYHNFEMNPADAIKDIQGQAIVGLETYTAKIFETEELGGDRIRIDVTVSVDGLSVSLTGYRYRYAPRAIP</sequence>
<protein>
    <submittedName>
        <fullName evidence="2">Type II secretion system protein</fullName>
    </submittedName>
</protein>
<evidence type="ECO:0000256" key="1">
    <source>
        <dbReference type="SAM" id="Phobius"/>
    </source>
</evidence>
<dbReference type="InterPro" id="IPR012902">
    <property type="entry name" value="N_methyl_site"/>
</dbReference>
<feature type="transmembrane region" description="Helical" evidence="1">
    <location>
        <begin position="21"/>
        <end position="43"/>
    </location>
</feature>
<reference evidence="2 3" key="1">
    <citation type="submission" date="2020-08" db="EMBL/GenBank/DDBJ databases">
        <title>Novel species isolated from subtropical streams in China.</title>
        <authorList>
            <person name="Lu H."/>
        </authorList>
    </citation>
    <scope>NUCLEOTIDE SEQUENCE [LARGE SCALE GENOMIC DNA]</scope>
    <source>
        <strain evidence="2 3">KCTC 52442</strain>
    </source>
</reference>
<proteinExistence type="predicted"/>
<evidence type="ECO:0000313" key="2">
    <source>
        <dbReference type="EMBL" id="MBC3830918.1"/>
    </source>
</evidence>
<gene>
    <name evidence="2" type="ORF">H8K33_05315</name>
</gene>
<keyword evidence="3" id="KW-1185">Reference proteome</keyword>
<keyword evidence="1" id="KW-1133">Transmembrane helix</keyword>